<proteinExistence type="inferred from homology"/>
<reference evidence="12 13" key="1">
    <citation type="submission" date="2016-04" db="EMBL/GenBank/DDBJ databases">
        <title>A degradative enzymes factory behind the ericoid mycorrhizal symbiosis.</title>
        <authorList>
            <consortium name="DOE Joint Genome Institute"/>
            <person name="Martino E."/>
            <person name="Morin E."/>
            <person name="Grelet G."/>
            <person name="Kuo A."/>
            <person name="Kohler A."/>
            <person name="Daghino S."/>
            <person name="Barry K."/>
            <person name="Choi C."/>
            <person name="Cichocki N."/>
            <person name="Clum A."/>
            <person name="Copeland A."/>
            <person name="Hainaut M."/>
            <person name="Haridas S."/>
            <person name="Labutti K."/>
            <person name="Lindquist E."/>
            <person name="Lipzen A."/>
            <person name="Khouja H.-R."/>
            <person name="Murat C."/>
            <person name="Ohm R."/>
            <person name="Olson A."/>
            <person name="Spatafora J."/>
            <person name="Veneault-Fourrey C."/>
            <person name="Henrissat B."/>
            <person name="Grigoriev I."/>
            <person name="Martin F."/>
            <person name="Perotto S."/>
        </authorList>
    </citation>
    <scope>NUCLEOTIDE SEQUENCE [LARGE SCALE GENOMIC DNA]</scope>
    <source>
        <strain evidence="12 13">E</strain>
    </source>
</reference>
<dbReference type="OrthoDB" id="5414694at2759"/>
<dbReference type="SUPFAM" id="SSF140718">
    <property type="entry name" value="Mediator hinge subcomplex-like"/>
    <property type="match status" value="1"/>
</dbReference>
<evidence type="ECO:0000256" key="1">
    <source>
        <dbReference type="ARBA" id="ARBA00004123"/>
    </source>
</evidence>
<gene>
    <name evidence="9" type="primary">MED9</name>
    <name evidence="12" type="ORF">K444DRAFT_623417</name>
</gene>
<dbReference type="Pfam" id="PF07544">
    <property type="entry name" value="Med9"/>
    <property type="match status" value="1"/>
</dbReference>
<comment type="similarity">
    <text evidence="2 9">Belongs to the Mediator complex subunit 9 family.</text>
</comment>
<evidence type="ECO:0000313" key="12">
    <source>
        <dbReference type="EMBL" id="PMD67218.1"/>
    </source>
</evidence>
<evidence type="ECO:0000256" key="9">
    <source>
        <dbReference type="RuleBase" id="RU364145"/>
    </source>
</evidence>
<feature type="region of interest" description="Disordered" evidence="11">
    <location>
        <begin position="1"/>
        <end position="22"/>
    </location>
</feature>
<evidence type="ECO:0000256" key="8">
    <source>
        <dbReference type="ARBA" id="ARBA00025687"/>
    </source>
</evidence>
<dbReference type="GO" id="GO:0006357">
    <property type="term" value="P:regulation of transcription by RNA polymerase II"/>
    <property type="evidence" value="ECO:0007669"/>
    <property type="project" value="InterPro"/>
</dbReference>
<evidence type="ECO:0000256" key="10">
    <source>
        <dbReference type="SAM" id="Coils"/>
    </source>
</evidence>
<evidence type="ECO:0000256" key="5">
    <source>
        <dbReference type="ARBA" id="ARBA00023159"/>
    </source>
</evidence>
<keyword evidence="4 9" id="KW-0805">Transcription regulation</keyword>
<dbReference type="InterPro" id="IPR011425">
    <property type="entry name" value="Med9"/>
</dbReference>
<feature type="compositionally biased region" description="Low complexity" evidence="11">
    <location>
        <begin position="42"/>
        <end position="56"/>
    </location>
</feature>
<keyword evidence="7 9" id="KW-0539">Nucleus</keyword>
<evidence type="ECO:0000256" key="7">
    <source>
        <dbReference type="ARBA" id="ARBA00023242"/>
    </source>
</evidence>
<dbReference type="GO" id="GO:0016592">
    <property type="term" value="C:mediator complex"/>
    <property type="evidence" value="ECO:0007669"/>
    <property type="project" value="InterPro"/>
</dbReference>
<comment type="subcellular location">
    <subcellularLocation>
        <location evidence="1 9">Nucleus</location>
    </subcellularLocation>
</comment>
<keyword evidence="13" id="KW-1185">Reference proteome</keyword>
<organism evidence="12 13">
    <name type="scientific">Hyaloscypha bicolor E</name>
    <dbReference type="NCBI Taxonomy" id="1095630"/>
    <lineage>
        <taxon>Eukaryota</taxon>
        <taxon>Fungi</taxon>
        <taxon>Dikarya</taxon>
        <taxon>Ascomycota</taxon>
        <taxon>Pezizomycotina</taxon>
        <taxon>Leotiomycetes</taxon>
        <taxon>Helotiales</taxon>
        <taxon>Hyaloscyphaceae</taxon>
        <taxon>Hyaloscypha</taxon>
        <taxon>Hyaloscypha bicolor</taxon>
    </lineage>
</organism>
<dbReference type="AlphaFoldDB" id="A0A2J6TW83"/>
<feature type="compositionally biased region" description="Polar residues" evidence="11">
    <location>
        <begin position="60"/>
        <end position="70"/>
    </location>
</feature>
<comment type="subunit">
    <text evidence="3 9">Component of the Mediator complex.</text>
</comment>
<dbReference type="Proteomes" id="UP000235371">
    <property type="component" value="Unassembled WGS sequence"/>
</dbReference>
<evidence type="ECO:0000256" key="2">
    <source>
        <dbReference type="ARBA" id="ARBA00008089"/>
    </source>
</evidence>
<feature type="region of interest" description="Disordered" evidence="11">
    <location>
        <begin position="40"/>
        <end position="77"/>
    </location>
</feature>
<name>A0A2J6TW83_9HELO</name>
<keyword evidence="10" id="KW-0175">Coiled coil</keyword>
<dbReference type="InParanoid" id="A0A2J6TW83"/>
<dbReference type="EMBL" id="KZ613740">
    <property type="protein sequence ID" value="PMD67218.1"/>
    <property type="molecule type" value="Genomic_DNA"/>
</dbReference>
<protein>
    <recommendedName>
        <fullName evidence="9">Mediator of RNA polymerase II transcription subunit 9</fullName>
    </recommendedName>
    <alternativeName>
        <fullName evidence="9">Mediator complex subunit 9</fullName>
    </alternativeName>
</protein>
<evidence type="ECO:0000256" key="3">
    <source>
        <dbReference type="ARBA" id="ARBA00011837"/>
    </source>
</evidence>
<evidence type="ECO:0000313" key="13">
    <source>
        <dbReference type="Proteomes" id="UP000235371"/>
    </source>
</evidence>
<evidence type="ECO:0000256" key="6">
    <source>
        <dbReference type="ARBA" id="ARBA00023163"/>
    </source>
</evidence>
<keyword evidence="6 9" id="KW-0804">Transcription</keyword>
<comment type="function">
    <text evidence="8 9">Component of the Mediator complex, a coactivator involved in the regulated transcription of nearly all RNA polymerase II-dependent genes. Mediator functions as a bridge to convey information from gene-specific regulatory proteins to the basal RNA polymerase II transcription machinery. Mediator is recruited to promoters by direct interactions with regulatory proteins and serves as a scaffold for the assembly of a functional preinitiation complex with RNA polymerase II and the general transcription factors.</text>
</comment>
<feature type="coiled-coil region" evidence="10">
    <location>
        <begin position="97"/>
        <end position="131"/>
    </location>
</feature>
<evidence type="ECO:0000256" key="4">
    <source>
        <dbReference type="ARBA" id="ARBA00023015"/>
    </source>
</evidence>
<evidence type="ECO:0000256" key="11">
    <source>
        <dbReference type="SAM" id="MobiDB-lite"/>
    </source>
</evidence>
<dbReference type="InterPro" id="IPR037212">
    <property type="entry name" value="Med7/Med21-like"/>
</dbReference>
<dbReference type="STRING" id="1095630.A0A2J6TW83"/>
<keyword evidence="5 9" id="KW-0010">Activator</keyword>
<sequence>MATSPSQATPPPASLFNLPDGLTPDSIDTLPVLSALLSRLQNPSSSANTASTSGSPLAATPSQLASSTGPLSIKDIPAATDELKHKLQRARVQVKELPDMDRSVEEQEVEIRELEEKIRRQREVLVGLREVGLQAKREKERGGKEDGTDVMET</sequence>
<dbReference type="GO" id="GO:0003712">
    <property type="term" value="F:transcription coregulator activity"/>
    <property type="evidence" value="ECO:0007669"/>
    <property type="project" value="InterPro"/>
</dbReference>
<accession>A0A2J6TW83</accession>